<comment type="caution">
    <text evidence="1">The sequence shown here is derived from an EMBL/GenBank/DDBJ whole genome shotgun (WGS) entry which is preliminary data.</text>
</comment>
<feature type="non-terminal residue" evidence="1">
    <location>
        <position position="170"/>
    </location>
</feature>
<reference evidence="2" key="1">
    <citation type="journal article" date="2015" name="PLoS Genet.">
        <title>Genome Sequence and Transcriptome Analyses of Chrysochromulina tobin: Metabolic Tools for Enhanced Algal Fitness in the Prominent Order Prymnesiales (Haptophyceae).</title>
        <authorList>
            <person name="Hovde B.T."/>
            <person name="Deodato C.R."/>
            <person name="Hunsperger H.M."/>
            <person name="Ryken S.A."/>
            <person name="Yost W."/>
            <person name="Jha R.K."/>
            <person name="Patterson J."/>
            <person name="Monnat R.J. Jr."/>
            <person name="Barlow S.B."/>
            <person name="Starkenburg S.R."/>
            <person name="Cattolico R.A."/>
        </authorList>
    </citation>
    <scope>NUCLEOTIDE SEQUENCE</scope>
    <source>
        <strain evidence="2">CCMP291</strain>
    </source>
</reference>
<accession>A0A0M0K711</accession>
<dbReference type="AlphaFoldDB" id="A0A0M0K711"/>
<proteinExistence type="predicted"/>
<dbReference type="EMBL" id="JWZX01001305">
    <property type="protein sequence ID" value="KOO34178.1"/>
    <property type="molecule type" value="Genomic_DNA"/>
</dbReference>
<keyword evidence="2" id="KW-1185">Reference proteome</keyword>
<gene>
    <name evidence="1" type="ORF">Ctob_016729</name>
</gene>
<sequence>MEQKSVVERLMEQLRVMGELQKLFDSSKMLKKHEKIEMMKVEEQKLAALKQEQLAQSAPRVLPAAGQAPDWSAAIAAANAESKARKKRQDYIDWPCSKVDSNPLIQQHGTYTTWKLGREIIRKAITDNTLYEDVQRTKEFMTERMGGRVGGAGVPGEGKMDWEFQDGRGF</sequence>
<evidence type="ECO:0000313" key="1">
    <source>
        <dbReference type="EMBL" id="KOO34178.1"/>
    </source>
</evidence>
<evidence type="ECO:0000313" key="2">
    <source>
        <dbReference type="Proteomes" id="UP000037460"/>
    </source>
</evidence>
<protein>
    <submittedName>
        <fullName evidence="1">Uncharacterized protein</fullName>
    </submittedName>
</protein>
<dbReference type="Proteomes" id="UP000037460">
    <property type="component" value="Unassembled WGS sequence"/>
</dbReference>
<name>A0A0M0K711_9EUKA</name>
<organism evidence="1 2">
    <name type="scientific">Chrysochromulina tobinii</name>
    <dbReference type="NCBI Taxonomy" id="1460289"/>
    <lineage>
        <taxon>Eukaryota</taxon>
        <taxon>Haptista</taxon>
        <taxon>Haptophyta</taxon>
        <taxon>Prymnesiophyceae</taxon>
        <taxon>Prymnesiales</taxon>
        <taxon>Chrysochromulinaceae</taxon>
        <taxon>Chrysochromulina</taxon>
    </lineage>
</organism>